<reference evidence="1" key="1">
    <citation type="submission" date="2020-11" db="EMBL/GenBank/DDBJ databases">
        <authorList>
            <person name="Tran Van P."/>
        </authorList>
    </citation>
    <scope>NUCLEOTIDE SEQUENCE</scope>
</reference>
<organism evidence="1">
    <name type="scientific">Timema bartmani</name>
    <dbReference type="NCBI Taxonomy" id="61472"/>
    <lineage>
        <taxon>Eukaryota</taxon>
        <taxon>Metazoa</taxon>
        <taxon>Ecdysozoa</taxon>
        <taxon>Arthropoda</taxon>
        <taxon>Hexapoda</taxon>
        <taxon>Insecta</taxon>
        <taxon>Pterygota</taxon>
        <taxon>Neoptera</taxon>
        <taxon>Polyneoptera</taxon>
        <taxon>Phasmatodea</taxon>
        <taxon>Timematodea</taxon>
        <taxon>Timematoidea</taxon>
        <taxon>Timematidae</taxon>
        <taxon>Timema</taxon>
    </lineage>
</organism>
<protein>
    <submittedName>
        <fullName evidence="1">Uncharacterized protein</fullName>
    </submittedName>
</protein>
<dbReference type="EMBL" id="OD565867">
    <property type="protein sequence ID" value="CAD7442824.1"/>
    <property type="molecule type" value="Genomic_DNA"/>
</dbReference>
<dbReference type="AlphaFoldDB" id="A0A7R9EYJ5"/>
<gene>
    <name evidence="1" type="ORF">TBIB3V08_LOCUS5246</name>
</gene>
<sequence length="89" mass="9481">MSTISLSKFEIELGPSKHELRMKEPSHYLGTLLANRAVLGETCLEVNHTGDERPPDAVGVADIGAALQDRAEFDLLTNAGLGCQSTNTG</sequence>
<proteinExistence type="predicted"/>
<accession>A0A7R9EYJ5</accession>
<name>A0A7R9EYJ5_9NEOP</name>
<evidence type="ECO:0000313" key="1">
    <source>
        <dbReference type="EMBL" id="CAD7442824.1"/>
    </source>
</evidence>